<comment type="caution">
    <text evidence="1">The sequence shown here is derived from an EMBL/GenBank/DDBJ whole genome shotgun (WGS) entry which is preliminary data.</text>
</comment>
<gene>
    <name evidence="1" type="ORF">Pth03_12090</name>
</gene>
<evidence type="ECO:0008006" key="3">
    <source>
        <dbReference type="Google" id="ProtNLM"/>
    </source>
</evidence>
<organism evidence="1 2">
    <name type="scientific">Planotetraspora thailandica</name>
    <dbReference type="NCBI Taxonomy" id="487172"/>
    <lineage>
        <taxon>Bacteria</taxon>
        <taxon>Bacillati</taxon>
        <taxon>Actinomycetota</taxon>
        <taxon>Actinomycetes</taxon>
        <taxon>Streptosporangiales</taxon>
        <taxon>Streptosporangiaceae</taxon>
        <taxon>Planotetraspora</taxon>
    </lineage>
</organism>
<dbReference type="InterPro" id="IPR027417">
    <property type="entry name" value="P-loop_NTPase"/>
</dbReference>
<evidence type="ECO:0000313" key="2">
    <source>
        <dbReference type="Proteomes" id="UP000605992"/>
    </source>
</evidence>
<reference evidence="1" key="1">
    <citation type="submission" date="2021-01" db="EMBL/GenBank/DDBJ databases">
        <title>Whole genome shotgun sequence of Planotetraspora thailandica NBRC 104271.</title>
        <authorList>
            <person name="Komaki H."/>
            <person name="Tamura T."/>
        </authorList>
    </citation>
    <scope>NUCLEOTIDE SEQUENCE</scope>
    <source>
        <strain evidence="1">NBRC 104271</strain>
    </source>
</reference>
<dbReference type="EMBL" id="BOOR01000007">
    <property type="protein sequence ID" value="GII52820.1"/>
    <property type="molecule type" value="Genomic_DNA"/>
</dbReference>
<dbReference type="AlphaFoldDB" id="A0A8J3XU70"/>
<evidence type="ECO:0000313" key="1">
    <source>
        <dbReference type="EMBL" id="GII52820.1"/>
    </source>
</evidence>
<proteinExistence type="predicted"/>
<dbReference type="Proteomes" id="UP000605992">
    <property type="component" value="Unassembled WGS sequence"/>
</dbReference>
<dbReference type="SUPFAM" id="SSF53795">
    <property type="entry name" value="PEP carboxykinase-like"/>
    <property type="match status" value="1"/>
</dbReference>
<accession>A0A8J3XU70</accession>
<dbReference type="Gene3D" id="3.40.50.300">
    <property type="entry name" value="P-loop containing nucleotide triphosphate hydrolases"/>
    <property type="match status" value="1"/>
</dbReference>
<keyword evidence="2" id="KW-1185">Reference proteome</keyword>
<name>A0A8J3XU70_9ACTN</name>
<sequence length="311" mass="33118">MVPPCEAQPAHPGADWILRLEEANSRPQEEVGAIFADRPVLVLPHGGPRLAVLDAGDGWLRAIGRYRPYTGAAMIDVDAARMTTHVVLPANDELGGRWADWLARTFFASRMLASGWQMLHASAVVINRRALLFVAGSRGGKSTLAYRARSELGAVFLADDLVLIGPGRTVVGWPTRIAIPEELITGVPAMESERRRIIFSPSDLRSGTDCSGPAPLGAVVIIKPGGREAPSAAHTDEREALGLATDIPGQRLHTSDLLGLMGRPQVTCPGLQFDGFGDAPVIELRIGDMAALPTAGVWAALSGLLSYLEES</sequence>
<protein>
    <recommendedName>
        <fullName evidence="3">Serine kinase</fullName>
    </recommendedName>
</protein>